<name>A0AAV2K5J0_KNICA</name>
<evidence type="ECO:0000256" key="3">
    <source>
        <dbReference type="SAM" id="Phobius"/>
    </source>
</evidence>
<dbReference type="AlphaFoldDB" id="A0AAV2K5J0"/>
<keyword evidence="1" id="KW-0547">Nucleotide-binding</keyword>
<reference evidence="5 6" key="1">
    <citation type="submission" date="2024-04" db="EMBL/GenBank/DDBJ databases">
        <authorList>
            <person name="Waldvogel A.-M."/>
            <person name="Schoenle A."/>
        </authorList>
    </citation>
    <scope>NUCLEOTIDE SEQUENCE [LARGE SCALE GENOMIC DNA]</scope>
</reference>
<dbReference type="GO" id="GO:0004714">
    <property type="term" value="F:transmembrane receptor protein tyrosine kinase activity"/>
    <property type="evidence" value="ECO:0007669"/>
    <property type="project" value="TreeGrafter"/>
</dbReference>
<dbReference type="PROSITE" id="PS50011">
    <property type="entry name" value="PROTEIN_KINASE_DOM"/>
    <property type="match status" value="1"/>
</dbReference>
<proteinExistence type="predicted"/>
<dbReference type="GO" id="GO:0043235">
    <property type="term" value="C:receptor complex"/>
    <property type="evidence" value="ECO:0007669"/>
    <property type="project" value="TreeGrafter"/>
</dbReference>
<feature type="transmembrane region" description="Helical" evidence="3">
    <location>
        <begin position="23"/>
        <end position="45"/>
    </location>
</feature>
<dbReference type="PANTHER" id="PTHR24416:SF631">
    <property type="entry name" value="SERINE_THREONINE_TYROSINE KINASE 1"/>
    <property type="match status" value="1"/>
</dbReference>
<dbReference type="PANTHER" id="PTHR24416">
    <property type="entry name" value="TYROSINE-PROTEIN KINASE RECEPTOR"/>
    <property type="match status" value="1"/>
</dbReference>
<evidence type="ECO:0000259" key="4">
    <source>
        <dbReference type="PROSITE" id="PS50011"/>
    </source>
</evidence>
<organism evidence="5 6">
    <name type="scientific">Knipowitschia caucasica</name>
    <name type="common">Caucasian dwarf goby</name>
    <name type="synonym">Pomatoschistus caucasicus</name>
    <dbReference type="NCBI Taxonomy" id="637954"/>
    <lineage>
        <taxon>Eukaryota</taxon>
        <taxon>Metazoa</taxon>
        <taxon>Chordata</taxon>
        <taxon>Craniata</taxon>
        <taxon>Vertebrata</taxon>
        <taxon>Euteleostomi</taxon>
        <taxon>Actinopterygii</taxon>
        <taxon>Neopterygii</taxon>
        <taxon>Teleostei</taxon>
        <taxon>Neoteleostei</taxon>
        <taxon>Acanthomorphata</taxon>
        <taxon>Gobiaria</taxon>
        <taxon>Gobiiformes</taxon>
        <taxon>Gobioidei</taxon>
        <taxon>Gobiidae</taxon>
        <taxon>Gobiinae</taxon>
        <taxon>Knipowitschia</taxon>
    </lineage>
</organism>
<accession>A0AAV2K5J0</accession>
<evidence type="ECO:0000313" key="6">
    <source>
        <dbReference type="Proteomes" id="UP001497482"/>
    </source>
</evidence>
<evidence type="ECO:0000256" key="1">
    <source>
        <dbReference type="ARBA" id="ARBA00022741"/>
    </source>
</evidence>
<dbReference type="Pfam" id="PF07714">
    <property type="entry name" value="PK_Tyr_Ser-Thr"/>
    <property type="match status" value="1"/>
</dbReference>
<dbReference type="InterPro" id="IPR001245">
    <property type="entry name" value="Ser-Thr/Tyr_kinase_cat_dom"/>
</dbReference>
<dbReference type="EMBL" id="OZ035838">
    <property type="protein sequence ID" value="CAL1583676.1"/>
    <property type="molecule type" value="Genomic_DNA"/>
</dbReference>
<sequence length="429" mass="48135">MSSNTTKDCASDDKLCIAREHDLAVIVIPSILLILFVIFLLWFILLRFCTKSSKSNVVHSYGKHQKTPHGKYRHRSQLQGIDAPVGINPLEHEQVPMTVQHSPLNAKPPVAAVPQSALEQQHRAFSQISALPQTLFLRPDTSVSLYRAQMEHRDVVLRVLKDPSPAAEKQRFLGFASFVSRLGPHPFIPALLGVISVTPPPMMVTEELQHRDLLGFLWRCRQDNSECDITEKRIYTMGQQVASALDYLHSQQCVHGNIAARSVLVGRDLTVKLWGLGSAFRRGQRGPEAGLGGAQGMELRKWQAPEVLARNGVTKNSDVWSFGILLYEMVTLGDAPFPELRDTELLQFLQRGKFMKKPASCPNTLYTLMKSCCQWSPQQRVSVPELSRRLEAGERTANSSAAFRTPERLDLNTYMQQAGYTEAYDYAVL</sequence>
<protein>
    <recommendedName>
        <fullName evidence="4">Protein kinase domain-containing protein</fullName>
    </recommendedName>
</protein>
<dbReference type="SUPFAM" id="SSF56112">
    <property type="entry name" value="Protein kinase-like (PK-like)"/>
    <property type="match status" value="1"/>
</dbReference>
<evidence type="ECO:0000313" key="5">
    <source>
        <dbReference type="EMBL" id="CAL1583676.1"/>
    </source>
</evidence>
<keyword evidence="2" id="KW-0067">ATP-binding</keyword>
<dbReference type="Gene3D" id="1.10.510.10">
    <property type="entry name" value="Transferase(Phosphotransferase) domain 1"/>
    <property type="match status" value="1"/>
</dbReference>
<keyword evidence="3" id="KW-0472">Membrane</keyword>
<keyword evidence="3" id="KW-0812">Transmembrane</keyword>
<dbReference type="GO" id="GO:0005886">
    <property type="term" value="C:plasma membrane"/>
    <property type="evidence" value="ECO:0007669"/>
    <property type="project" value="TreeGrafter"/>
</dbReference>
<evidence type="ECO:0000256" key="2">
    <source>
        <dbReference type="ARBA" id="ARBA00022840"/>
    </source>
</evidence>
<dbReference type="InterPro" id="IPR000719">
    <property type="entry name" value="Prot_kinase_dom"/>
</dbReference>
<dbReference type="InterPro" id="IPR011009">
    <property type="entry name" value="Kinase-like_dom_sf"/>
</dbReference>
<dbReference type="GO" id="GO:0005524">
    <property type="term" value="F:ATP binding"/>
    <property type="evidence" value="ECO:0007669"/>
    <property type="project" value="UniProtKB-KW"/>
</dbReference>
<dbReference type="PRINTS" id="PR00109">
    <property type="entry name" value="TYRKINASE"/>
</dbReference>
<dbReference type="GO" id="GO:0007169">
    <property type="term" value="P:cell surface receptor protein tyrosine kinase signaling pathway"/>
    <property type="evidence" value="ECO:0007669"/>
    <property type="project" value="TreeGrafter"/>
</dbReference>
<gene>
    <name evidence="5" type="ORF">KC01_LOCUS14125</name>
</gene>
<keyword evidence="6" id="KW-1185">Reference proteome</keyword>
<dbReference type="InterPro" id="IPR050122">
    <property type="entry name" value="RTK"/>
</dbReference>
<dbReference type="Proteomes" id="UP001497482">
    <property type="component" value="Chromosome 16"/>
</dbReference>
<keyword evidence="3" id="KW-1133">Transmembrane helix</keyword>
<feature type="domain" description="Protein kinase" evidence="4">
    <location>
        <begin position="131"/>
        <end position="403"/>
    </location>
</feature>